<name>A0A1J0WH10_9RHOB</name>
<dbReference type="RefSeq" id="WP_071971939.1">
    <property type="nucleotide sequence ID" value="NZ_CP018076.1"/>
</dbReference>
<dbReference type="OrthoDB" id="7056009at2"/>
<organism evidence="1 2">
    <name type="scientific">Sulfitobacter alexandrii</name>
    <dbReference type="NCBI Taxonomy" id="1917485"/>
    <lineage>
        <taxon>Bacteria</taxon>
        <taxon>Pseudomonadati</taxon>
        <taxon>Pseudomonadota</taxon>
        <taxon>Alphaproteobacteria</taxon>
        <taxon>Rhodobacterales</taxon>
        <taxon>Roseobacteraceae</taxon>
        <taxon>Sulfitobacter</taxon>
    </lineage>
</organism>
<dbReference type="Proteomes" id="UP000181897">
    <property type="component" value="Chromosome"/>
</dbReference>
<dbReference type="EMBL" id="CP018076">
    <property type="protein sequence ID" value="APE43607.1"/>
    <property type="molecule type" value="Genomic_DNA"/>
</dbReference>
<dbReference type="InterPro" id="IPR029063">
    <property type="entry name" value="SAM-dependent_MTases_sf"/>
</dbReference>
<protein>
    <submittedName>
        <fullName evidence="1">Uncharacterized protein</fullName>
    </submittedName>
</protein>
<evidence type="ECO:0000313" key="2">
    <source>
        <dbReference type="Proteomes" id="UP000181897"/>
    </source>
</evidence>
<dbReference type="KEGG" id="suam:BOO69_09420"/>
<sequence length="266" mass="29786">MNNLGKSSGPKISDCKTTAQLQNFCREIGRDIRQGKVKIGRVHYALSLLQTCAQAYHCGYDEVVSVELGVAGGAGLLDMCSAAEHLGPIFGIDIRVVGFDNATGLPAPKDYRDHPEMWQQTMFKMPDPDILRAKLPKFAELIVGDVADTIPGWLEAKPLSRKMGFVSVDVDYYSSTLSAFPMFEMAPEHYLPAMPLYFDDMNTCITYNSRCGEPLAIAEFNERNPMRIIEEKPTWAIRNFHALHVLDHPFRQGTALPKFPLQVVQY</sequence>
<evidence type="ECO:0000313" key="1">
    <source>
        <dbReference type="EMBL" id="APE43607.1"/>
    </source>
</evidence>
<dbReference type="Gene3D" id="3.40.50.150">
    <property type="entry name" value="Vaccinia Virus protein VP39"/>
    <property type="match status" value="1"/>
</dbReference>
<proteinExistence type="predicted"/>
<dbReference type="AlphaFoldDB" id="A0A1J0WH10"/>
<reference evidence="1 2" key="1">
    <citation type="submission" date="2016-11" db="EMBL/GenBank/DDBJ databases">
        <title>Complete genome sequence of Sulfitobacter sp. AM1-D1, a toxic bacteria associated with marine dinoflagellate Alexandrium minutum in East China Sea.</title>
        <authorList>
            <person name="Yang Q."/>
            <person name="Zhang X."/>
            <person name="Tian X."/>
        </authorList>
    </citation>
    <scope>NUCLEOTIDE SEQUENCE [LARGE SCALE GENOMIC DNA]</scope>
    <source>
        <strain evidence="1 2">AM1-D1</strain>
    </source>
</reference>
<keyword evidence="2" id="KW-1185">Reference proteome</keyword>
<gene>
    <name evidence="1" type="ORF">BOO69_09420</name>
</gene>
<accession>A0A1J0WH10</accession>